<sequence length="241" mass="26567">MIGMAVAILAEHGAYLPIAWWVASWTAEEWMPRSKTAKIFKVAARLSVSANVHPEMRNAGTPSDNRGDMYILLELVQRTSVVHSSNHHTIQSTSAMSVDLHSLPAGRFTPRAGHTKQRTGQPRAAEIQAERIGRGMAYVSVSSCARNPSGWNLNRNTTISDAREWDNFRSLFDKEAFVYTTWTGRTPIAAFIAASQKGMDNGAFIMHRIHGSSVDITTDGSRAVVKMKASITQRFNLPPEG</sequence>
<reference evidence="1" key="1">
    <citation type="submission" date="2023-04" db="EMBL/GenBank/DDBJ databases">
        <title>Draft Genome sequencing of Naganishia species isolated from polar environments using Oxford Nanopore Technology.</title>
        <authorList>
            <person name="Leo P."/>
            <person name="Venkateswaran K."/>
        </authorList>
    </citation>
    <scope>NUCLEOTIDE SEQUENCE</scope>
    <source>
        <strain evidence="1">MNA-CCFEE 5262</strain>
    </source>
</reference>
<evidence type="ECO:0000313" key="2">
    <source>
        <dbReference type="Proteomes" id="UP001230649"/>
    </source>
</evidence>
<comment type="caution">
    <text evidence="1">The sequence shown here is derived from an EMBL/GenBank/DDBJ whole genome shotgun (WGS) entry which is preliminary data.</text>
</comment>
<accession>A0ACC2WA69</accession>
<organism evidence="1 2">
    <name type="scientific">Naganishia adeliensis</name>
    <dbReference type="NCBI Taxonomy" id="92952"/>
    <lineage>
        <taxon>Eukaryota</taxon>
        <taxon>Fungi</taxon>
        <taxon>Dikarya</taxon>
        <taxon>Basidiomycota</taxon>
        <taxon>Agaricomycotina</taxon>
        <taxon>Tremellomycetes</taxon>
        <taxon>Filobasidiales</taxon>
        <taxon>Filobasidiaceae</taxon>
        <taxon>Naganishia</taxon>
    </lineage>
</organism>
<gene>
    <name evidence="1" type="ORF">QFC20_003369</name>
</gene>
<dbReference type="Proteomes" id="UP001230649">
    <property type="component" value="Unassembled WGS sequence"/>
</dbReference>
<evidence type="ECO:0000313" key="1">
    <source>
        <dbReference type="EMBL" id="KAJ9108670.1"/>
    </source>
</evidence>
<dbReference type="EMBL" id="JASBWS010000030">
    <property type="protein sequence ID" value="KAJ9108670.1"/>
    <property type="molecule type" value="Genomic_DNA"/>
</dbReference>
<protein>
    <submittedName>
        <fullName evidence="1">Uncharacterized protein</fullName>
    </submittedName>
</protein>
<name>A0ACC2WA69_9TREE</name>
<proteinExistence type="predicted"/>
<keyword evidence="2" id="KW-1185">Reference proteome</keyword>